<keyword evidence="3" id="KW-0378">Hydrolase</keyword>
<evidence type="ECO:0000256" key="1">
    <source>
        <dbReference type="ARBA" id="ARBA00022837"/>
    </source>
</evidence>
<keyword evidence="2 3" id="KW-0443">Lipid metabolism</keyword>
<dbReference type="InterPro" id="IPR018247">
    <property type="entry name" value="EF_Hand_1_Ca_BS"/>
</dbReference>
<dbReference type="GO" id="GO:0016787">
    <property type="term" value="F:hydrolase activity"/>
    <property type="evidence" value="ECO:0007669"/>
    <property type="project" value="UniProtKB-UniRule"/>
</dbReference>
<protein>
    <submittedName>
        <fullName evidence="6">Uncharacterized protein</fullName>
    </submittedName>
</protein>
<feature type="active site" description="Nucleophile" evidence="3">
    <location>
        <position position="112"/>
    </location>
</feature>
<dbReference type="Pfam" id="PF01734">
    <property type="entry name" value="Patatin"/>
    <property type="match status" value="1"/>
</dbReference>
<evidence type="ECO:0000313" key="7">
    <source>
        <dbReference type="Proteomes" id="UP000507470"/>
    </source>
</evidence>
<feature type="active site" description="Proton acceptor" evidence="3">
    <location>
        <position position="253"/>
    </location>
</feature>
<dbReference type="CDD" id="cd07207">
    <property type="entry name" value="Pat_ExoU_VipD_like"/>
    <property type="match status" value="1"/>
</dbReference>
<dbReference type="SUPFAM" id="SSF47473">
    <property type="entry name" value="EF-hand"/>
    <property type="match status" value="1"/>
</dbReference>
<dbReference type="GO" id="GO:0016042">
    <property type="term" value="P:lipid catabolic process"/>
    <property type="evidence" value="ECO:0007669"/>
    <property type="project" value="UniProtKB-UniRule"/>
</dbReference>
<dbReference type="InterPro" id="IPR002641">
    <property type="entry name" value="PNPLA_dom"/>
</dbReference>
<dbReference type="EMBL" id="CACVKT020005203">
    <property type="protein sequence ID" value="CAC5393495.1"/>
    <property type="molecule type" value="Genomic_DNA"/>
</dbReference>
<proteinExistence type="predicted"/>
<keyword evidence="7" id="KW-1185">Reference proteome</keyword>
<dbReference type="PROSITE" id="PS51635">
    <property type="entry name" value="PNPLA"/>
    <property type="match status" value="1"/>
</dbReference>
<feature type="short sequence motif" description="DGA/G" evidence="3">
    <location>
        <begin position="253"/>
        <end position="255"/>
    </location>
</feature>
<dbReference type="InterPro" id="IPR011992">
    <property type="entry name" value="EF-hand-dom_pair"/>
</dbReference>
<dbReference type="Gene3D" id="1.10.238.10">
    <property type="entry name" value="EF-hand"/>
    <property type="match status" value="1"/>
</dbReference>
<evidence type="ECO:0000256" key="2">
    <source>
        <dbReference type="ARBA" id="ARBA00023098"/>
    </source>
</evidence>
<gene>
    <name evidence="6" type="ORF">MCOR_28356</name>
</gene>
<dbReference type="PROSITE" id="PS50222">
    <property type="entry name" value="EF_HAND_2"/>
    <property type="match status" value="1"/>
</dbReference>
<sequence>MGNSSSQGTTHGLTTEKCWKARQTIQASREKILVALREECDKCSDNIDLDEESHQHYGDSDGSNIDSTQYRFPFENLVLEGGGVKGLVYCGLGRALEEHGILKQMHRFAGTSIGSICAALYAVGFNSHDVEQIMSVNLETLVSDASYGYFSLIPNLLSHYGWHPGSRFLNYLGEVLSVKTNNPDITFSEVYKKFGNELCVVITNVNTMSEEYCHVKTTPDMPIRMAVRMSMSIPGVFQSVQEKLFGETNYYVDGGVICNYPIHCFDGWWLSLDHSDSFLQKIQPISKIESIMDRKNRFQVVPGPMKTIGSLIVSCTRTYQNNWESNWPMKTIGSLIFSTNEAEVYKAEILKKSGVPMGKLPNTKLARQWIKTEQGKGKINKAYTEVCEAVTAFIEVLRKHNLDGNDVISKAEFENAFSEADFGDHYSKLLFGEGCSPHLAFDALDRDESGSITYNELINFIEGTGVSIHEKYLGLKRTEVNGFLSFLGTVFNALAINVMRIFIRSSDIDRSIGINSWYIKTNDFGLEEGDKKFLVDQGRRSTIKYLQHFVFDNNPEKVSKAVISARDVPRKPSLTDAQIARISKI</sequence>
<dbReference type="Gene3D" id="3.40.1090.10">
    <property type="entry name" value="Cytosolic phospholipase A2 catalytic domain"/>
    <property type="match status" value="2"/>
</dbReference>
<keyword evidence="1" id="KW-0106">Calcium</keyword>
<dbReference type="AlphaFoldDB" id="A0A6J8CAS6"/>
<evidence type="ECO:0000256" key="3">
    <source>
        <dbReference type="PROSITE-ProRule" id="PRU01161"/>
    </source>
</evidence>
<name>A0A6J8CAS6_MYTCO</name>
<dbReference type="PROSITE" id="PS00018">
    <property type="entry name" value="EF_HAND_1"/>
    <property type="match status" value="1"/>
</dbReference>
<feature type="domain" description="PNPLA" evidence="5">
    <location>
        <begin position="77"/>
        <end position="266"/>
    </location>
</feature>
<dbReference type="SUPFAM" id="SSF52151">
    <property type="entry name" value="FabD/lysophospholipase-like"/>
    <property type="match status" value="1"/>
</dbReference>
<dbReference type="PANTHER" id="PTHR46394:SF1">
    <property type="entry name" value="PNPLA DOMAIN-CONTAINING PROTEIN"/>
    <property type="match status" value="1"/>
</dbReference>
<dbReference type="PANTHER" id="PTHR46394">
    <property type="entry name" value="ANNEXIN"/>
    <property type="match status" value="1"/>
</dbReference>
<keyword evidence="3" id="KW-0442">Lipid degradation</keyword>
<dbReference type="OrthoDB" id="412240at2759"/>
<evidence type="ECO:0000259" key="4">
    <source>
        <dbReference type="PROSITE" id="PS50222"/>
    </source>
</evidence>
<organism evidence="6 7">
    <name type="scientific">Mytilus coruscus</name>
    <name type="common">Sea mussel</name>
    <dbReference type="NCBI Taxonomy" id="42192"/>
    <lineage>
        <taxon>Eukaryota</taxon>
        <taxon>Metazoa</taxon>
        <taxon>Spiralia</taxon>
        <taxon>Lophotrochozoa</taxon>
        <taxon>Mollusca</taxon>
        <taxon>Bivalvia</taxon>
        <taxon>Autobranchia</taxon>
        <taxon>Pteriomorphia</taxon>
        <taxon>Mytilida</taxon>
        <taxon>Mytiloidea</taxon>
        <taxon>Mytilidae</taxon>
        <taxon>Mytilinae</taxon>
        <taxon>Mytilus</taxon>
    </lineage>
</organism>
<feature type="short sequence motif" description="GXSXG" evidence="3">
    <location>
        <begin position="110"/>
        <end position="114"/>
    </location>
</feature>
<evidence type="ECO:0000313" key="6">
    <source>
        <dbReference type="EMBL" id="CAC5393495.1"/>
    </source>
</evidence>
<feature type="domain" description="EF-hand" evidence="4">
    <location>
        <begin position="440"/>
        <end position="467"/>
    </location>
</feature>
<dbReference type="InterPro" id="IPR016035">
    <property type="entry name" value="Acyl_Trfase/lysoPLipase"/>
</dbReference>
<dbReference type="InterPro" id="IPR052580">
    <property type="entry name" value="Lipid_Hydrolase"/>
</dbReference>
<dbReference type="Proteomes" id="UP000507470">
    <property type="component" value="Unassembled WGS sequence"/>
</dbReference>
<accession>A0A6J8CAS6</accession>
<evidence type="ECO:0000259" key="5">
    <source>
        <dbReference type="PROSITE" id="PS51635"/>
    </source>
</evidence>
<dbReference type="InterPro" id="IPR002048">
    <property type="entry name" value="EF_hand_dom"/>
</dbReference>
<reference evidence="6 7" key="1">
    <citation type="submission" date="2020-06" db="EMBL/GenBank/DDBJ databases">
        <authorList>
            <person name="Li R."/>
            <person name="Bekaert M."/>
        </authorList>
    </citation>
    <scope>NUCLEOTIDE SEQUENCE [LARGE SCALE GENOMIC DNA]</scope>
    <source>
        <strain evidence="7">wild</strain>
    </source>
</reference>
<dbReference type="GO" id="GO:0005509">
    <property type="term" value="F:calcium ion binding"/>
    <property type="evidence" value="ECO:0007669"/>
    <property type="project" value="InterPro"/>
</dbReference>
<feature type="short sequence motif" description="GXGXXG" evidence="3">
    <location>
        <begin position="81"/>
        <end position="86"/>
    </location>
</feature>